<name>A0A292ZH56_SPHSA</name>
<dbReference type="EMBL" id="BEWI01000032">
    <property type="protein sequence ID" value="GAY22777.1"/>
    <property type="molecule type" value="Genomic_DNA"/>
</dbReference>
<evidence type="ECO:0000313" key="2">
    <source>
        <dbReference type="Proteomes" id="UP000221538"/>
    </source>
</evidence>
<comment type="caution">
    <text evidence="1">The sequence shown here is derived from an EMBL/GenBank/DDBJ whole genome shotgun (WGS) entry which is preliminary data.</text>
</comment>
<reference evidence="1 2" key="1">
    <citation type="journal article" date="2013" name="Biodegradation">
        <title>Occurrence of 4-tert-butylphenol (4-t-BP) biodegradation in an aquatic sample caused by the presence of Spirodela polyrrhiza and isolation of a 4-t-BP-utilizing bacterium.</title>
        <authorList>
            <person name="Ogata Y."/>
            <person name="Toyama T."/>
            <person name="Yu N."/>
            <person name="Wang X."/>
            <person name="Sei K."/>
            <person name="Ike M."/>
        </authorList>
    </citation>
    <scope>NUCLEOTIDE SEQUENCE [LARGE SCALE GENOMIC DNA]</scope>
    <source>
        <strain evidence="1 2">OMI</strain>
    </source>
</reference>
<proteinExistence type="predicted"/>
<protein>
    <submittedName>
        <fullName evidence="1">Uncharacterized protein</fullName>
    </submittedName>
</protein>
<dbReference type="AlphaFoldDB" id="A0A292ZH56"/>
<accession>A0A292ZH56</accession>
<organism evidence="1 2">
    <name type="scientific">Sphingobium fuliginis (strain ATCC 27551)</name>
    <dbReference type="NCBI Taxonomy" id="336203"/>
    <lineage>
        <taxon>Bacteria</taxon>
        <taxon>Pseudomonadati</taxon>
        <taxon>Pseudomonadota</taxon>
        <taxon>Alphaproteobacteria</taxon>
        <taxon>Sphingomonadales</taxon>
        <taxon>Sphingomonadaceae</taxon>
        <taxon>Sphingobium</taxon>
    </lineage>
</organism>
<reference evidence="1 2" key="2">
    <citation type="journal article" date="2013" name="Environ. Sci. Technol.">
        <title>The 4-tert-butylphenol-utilizing bacterium Sphingobium fuliginis OMI can degrade bisphenols via phenolic ring hydroxylation and meta-cleavage pathway.</title>
        <authorList>
            <person name="Ogata Y."/>
            <person name="Goda S."/>
            <person name="Toyama T."/>
            <person name="Sei K."/>
            <person name="Ike M."/>
        </authorList>
    </citation>
    <scope>NUCLEOTIDE SEQUENCE [LARGE SCALE GENOMIC DNA]</scope>
    <source>
        <strain evidence="1 2">OMI</strain>
    </source>
</reference>
<dbReference type="Proteomes" id="UP000221538">
    <property type="component" value="Unassembled WGS sequence"/>
</dbReference>
<gene>
    <name evidence="1" type="ORF">SFOMI_3339</name>
</gene>
<sequence length="38" mass="3971">MGKLTANEVKADLGLMANRLEADIASHGAILFRLTSAA</sequence>
<evidence type="ECO:0000313" key="1">
    <source>
        <dbReference type="EMBL" id="GAY22777.1"/>
    </source>
</evidence>